<evidence type="ECO:0000313" key="7">
    <source>
        <dbReference type="Proteomes" id="UP000534496"/>
    </source>
</evidence>
<dbReference type="EMBL" id="UGAW01000001">
    <property type="protein sequence ID" value="STG54643.1"/>
    <property type="molecule type" value="Genomic_DNA"/>
</dbReference>
<reference evidence="1" key="6">
    <citation type="submission" date="2023-10" db="EMBL/GenBank/DDBJ databases">
        <authorList>
            <person name="Leclercq S."/>
        </authorList>
    </citation>
    <scope>NUCLEOTIDE SEQUENCE</scope>
    <source>
        <strain evidence="1">F848</strain>
    </source>
</reference>
<reference evidence="5 6" key="2">
    <citation type="submission" date="2018-06" db="EMBL/GenBank/DDBJ databases">
        <authorList>
            <consortium name="Pathogen Informatics"/>
            <person name="Doyle S."/>
        </authorList>
    </citation>
    <scope>NUCLEOTIDE SEQUENCE [LARGE SCALE GENOMIC DNA]</scope>
    <source>
        <strain evidence="5 6">NCTC11112</strain>
    </source>
</reference>
<evidence type="ECO:0000313" key="6">
    <source>
        <dbReference type="Proteomes" id="UP000254817"/>
    </source>
</evidence>
<dbReference type="Proteomes" id="UP001190091">
    <property type="component" value="Unassembled WGS sequence"/>
</dbReference>
<dbReference type="Proteomes" id="UP000254817">
    <property type="component" value="Unassembled WGS sequence"/>
</dbReference>
<evidence type="ECO:0000313" key="5">
    <source>
        <dbReference type="EMBL" id="STG54643.1"/>
    </source>
</evidence>
<evidence type="ECO:0000313" key="1">
    <source>
        <dbReference type="EMBL" id="CAK1209921.1"/>
    </source>
</evidence>
<evidence type="ECO:0000313" key="3">
    <source>
        <dbReference type="EMBL" id="HAI5332154.1"/>
    </source>
</evidence>
<reference evidence="4" key="5">
    <citation type="submission" date="2021-02" db="EMBL/GenBank/DDBJ databases">
        <title>Co-localization of colistin and carbapenem -resistance genes on a novel transferable IncHI2 plasmid in Escherichia coli from chicken-origin.</title>
        <authorList>
            <person name="Hoffmann M."/>
            <person name="Balkey M."/>
            <person name="Ronco T."/>
            <person name="Hendriksen R.S."/>
        </authorList>
    </citation>
    <scope>NUCLEOTIDE SEQUENCE</scope>
    <source>
        <strain evidence="4">CFSAN083829</strain>
    </source>
</reference>
<reference evidence="3" key="1">
    <citation type="journal article" date="2018" name="Genome Biol.">
        <title>SKESA: strategic k-mer extension for scrupulous assemblies.</title>
        <authorList>
            <person name="Souvorov A."/>
            <person name="Agarwala R."/>
            <person name="Lipman D.J."/>
        </authorList>
    </citation>
    <scope>NUCLEOTIDE SEQUENCE [LARGE SCALE GENOMIC DNA]</scope>
    <source>
        <strain evidence="3">AMC_487</strain>
    </source>
</reference>
<evidence type="ECO:0000313" key="4">
    <source>
        <dbReference type="EMBL" id="QRZ99566.1"/>
    </source>
</evidence>
<dbReference type="NCBIfam" id="NF008465">
    <property type="entry name" value="PRK11354.1"/>
    <property type="match status" value="1"/>
</dbReference>
<organism evidence="3">
    <name type="scientific">Escherichia coli</name>
    <dbReference type="NCBI Taxonomy" id="562"/>
    <lineage>
        <taxon>Bacteria</taxon>
        <taxon>Pseudomonadati</taxon>
        <taxon>Pseudomonadota</taxon>
        <taxon>Gammaproteobacteria</taxon>
        <taxon>Enterobacterales</taxon>
        <taxon>Enterobacteriaceae</taxon>
        <taxon>Escherichia</taxon>
    </lineage>
</organism>
<dbReference type="EMBL" id="CP070393">
    <property type="protein sequence ID" value="QRZ99566.1"/>
    <property type="molecule type" value="Genomic_DNA"/>
</dbReference>
<dbReference type="EMBL" id="DABERK010000010">
    <property type="protein sequence ID" value="HAI5332154.1"/>
    <property type="molecule type" value="Genomic_DNA"/>
</dbReference>
<protein>
    <submittedName>
        <fullName evidence="3">Cell division protein FtsZ</fullName>
    </submittedName>
    <submittedName>
        <fullName evidence="5">FtsZ inhibitor protein</fullName>
    </submittedName>
    <submittedName>
        <fullName evidence="1">Killing protein KilR</fullName>
    </submittedName>
</protein>
<dbReference type="Proteomes" id="UP000845800">
    <property type="component" value="Unassembled WGS sequence"/>
</dbReference>
<dbReference type="EMBL" id="AASVQO010000008">
    <property type="protein sequence ID" value="EFH3674081.1"/>
    <property type="molecule type" value="Genomic_DNA"/>
</dbReference>
<dbReference type="GO" id="GO:0051301">
    <property type="term" value="P:cell division"/>
    <property type="evidence" value="ECO:0007669"/>
    <property type="project" value="UniProtKB-KW"/>
</dbReference>
<keyword evidence="3" id="KW-0131">Cell cycle</keyword>
<sequence length="73" mass="8394">MIAHHFGTDEIPRQCVTPGDYVIYEGRTYVASANNIEKQKLYIRDFTTKTCITDRMIKVFLGRDGLPVKAEAW</sequence>
<evidence type="ECO:0000313" key="2">
    <source>
        <dbReference type="EMBL" id="EFH3674081.1"/>
    </source>
</evidence>
<dbReference type="Proteomes" id="UP000663166">
    <property type="component" value="Chromosome"/>
</dbReference>
<gene>
    <name evidence="3" type="primary">kil</name>
    <name evidence="1" type="synonym">kilR</name>
    <name evidence="2" type="ORF">F9461_12785</name>
    <name evidence="1" type="ORF">FGAF848_19480</name>
    <name evidence="3" type="ORF">HJQ60_002131</name>
    <name evidence="4" type="ORF">JNP96_11770</name>
    <name evidence="5" type="ORF">NCTC11112_05234</name>
</gene>
<dbReference type="InterPro" id="IPR059213">
    <property type="entry name" value="KilR-like"/>
</dbReference>
<reference evidence="2 7" key="3">
    <citation type="submission" date="2019-12" db="EMBL/GenBank/DDBJ databases">
        <authorList>
            <consortium name="NARMS: The National Antimicrobial Resistance Monitoring System"/>
        </authorList>
    </citation>
    <scope>NUCLEOTIDE SEQUENCE [LARGE SCALE GENOMIC DNA]</scope>
    <source>
        <strain evidence="2 7">CVM N19EC0189</strain>
    </source>
</reference>
<dbReference type="RefSeq" id="WP_029400582.1">
    <property type="nucleotide sequence ID" value="NZ_AP027520.1"/>
</dbReference>
<dbReference type="Proteomes" id="UP000534496">
    <property type="component" value="Unassembled WGS sequence"/>
</dbReference>
<accession>A0A0D8W6U0</accession>
<name>A0A0D8W6U0_ECOLX</name>
<proteinExistence type="predicted"/>
<dbReference type="AlphaFoldDB" id="A0A0D8W6U0"/>
<reference evidence="3" key="4">
    <citation type="submission" date="2020-03" db="EMBL/GenBank/DDBJ databases">
        <authorList>
            <consortium name="NCBI Pathogen Detection Project"/>
        </authorList>
    </citation>
    <scope>NUCLEOTIDE SEQUENCE</scope>
    <source>
        <strain evidence="3">AMC_487</strain>
    </source>
</reference>
<keyword evidence="3" id="KW-0132">Cell division</keyword>
<dbReference type="EMBL" id="CAUZHL010000002">
    <property type="protein sequence ID" value="CAK1209921.1"/>
    <property type="molecule type" value="Genomic_DNA"/>
</dbReference>